<name>L7MFN3_RHIPC</name>
<feature type="transmembrane region" description="Helical" evidence="1">
    <location>
        <begin position="108"/>
        <end position="141"/>
    </location>
</feature>
<dbReference type="EMBL" id="GACK01002234">
    <property type="protein sequence ID" value="JAA62800.1"/>
    <property type="molecule type" value="mRNA"/>
</dbReference>
<dbReference type="Pfam" id="PF16015">
    <property type="entry name" value="Promethin"/>
    <property type="match status" value="1"/>
</dbReference>
<dbReference type="AlphaFoldDB" id="L7MFN3"/>
<organism evidence="2">
    <name type="scientific">Rhipicephalus pulchellus</name>
    <name type="common">Yellow backed tick</name>
    <name type="synonym">Dermacentor pulchellus</name>
    <dbReference type="NCBI Taxonomy" id="72859"/>
    <lineage>
        <taxon>Eukaryota</taxon>
        <taxon>Metazoa</taxon>
        <taxon>Ecdysozoa</taxon>
        <taxon>Arthropoda</taxon>
        <taxon>Chelicerata</taxon>
        <taxon>Arachnida</taxon>
        <taxon>Acari</taxon>
        <taxon>Parasitiformes</taxon>
        <taxon>Ixodida</taxon>
        <taxon>Ixodoidea</taxon>
        <taxon>Ixodidae</taxon>
        <taxon>Rhipicephalinae</taxon>
        <taxon>Rhipicephalus</taxon>
        <taxon>Rhipicephalus</taxon>
    </lineage>
</organism>
<reference evidence="2" key="2">
    <citation type="journal article" date="2015" name="J. Proteomics">
        <title>Sexual differences in the sialomes of the zebra tick, Rhipicephalus pulchellus.</title>
        <authorList>
            <person name="Tan A.W."/>
            <person name="Francischetti I.M."/>
            <person name="Slovak M."/>
            <person name="Kini R.M."/>
            <person name="Ribeiro J.M."/>
        </authorList>
    </citation>
    <scope>NUCLEOTIDE SEQUENCE</scope>
    <source>
        <tissue evidence="2">Salivary gland</tissue>
    </source>
</reference>
<accession>L7MFN3</accession>
<feature type="transmembrane region" description="Helical" evidence="1">
    <location>
        <begin position="147"/>
        <end position="179"/>
    </location>
</feature>
<sequence length="196" mass="21444">LTNAFERVVWRIFWACFQFPQTSSFVGIDRGRCCASAMQADSVSDGSSVSRTPDDWEDLAMSSQPASMMDNVSTTINTLVQRAGSQIELVRESELYQTYLKDNPVLSACAAIVLGVLSLPALTFLSFIIVLCLLTFMGFLFIEGTLITFGVIVTAGILFFIGTFVASFGCCIYAVFYVLQTLKRVGSSTDSTKKPE</sequence>
<evidence type="ECO:0000256" key="1">
    <source>
        <dbReference type="SAM" id="Phobius"/>
    </source>
</evidence>
<keyword evidence="1" id="KW-1133">Transmembrane helix</keyword>
<feature type="non-terminal residue" evidence="2">
    <location>
        <position position="1"/>
    </location>
</feature>
<keyword evidence="1" id="KW-0812">Transmembrane</keyword>
<keyword evidence="1" id="KW-0472">Membrane</keyword>
<reference evidence="2" key="1">
    <citation type="submission" date="2012-11" db="EMBL/GenBank/DDBJ databases">
        <authorList>
            <person name="Lucero-Rivera Y.E."/>
            <person name="Tovar-Ramirez D."/>
        </authorList>
    </citation>
    <scope>NUCLEOTIDE SEQUENCE</scope>
    <source>
        <tissue evidence="2">Salivary gland</tissue>
    </source>
</reference>
<proteinExistence type="evidence at transcript level"/>
<protein>
    <submittedName>
        <fullName evidence="2">Uncharacterized protein</fullName>
    </submittedName>
</protein>
<evidence type="ECO:0000313" key="2">
    <source>
        <dbReference type="EMBL" id="JAA62800.1"/>
    </source>
</evidence>